<organism evidence="1 2">
    <name type="scientific">Muriicola soli</name>
    <dbReference type="NCBI Taxonomy" id="2507538"/>
    <lineage>
        <taxon>Bacteria</taxon>
        <taxon>Pseudomonadati</taxon>
        <taxon>Bacteroidota</taxon>
        <taxon>Flavobacteriia</taxon>
        <taxon>Flavobacteriales</taxon>
        <taxon>Flavobacteriaceae</taxon>
        <taxon>Muriicola</taxon>
    </lineage>
</organism>
<dbReference type="AlphaFoldDB" id="A0A411EAG8"/>
<gene>
    <name evidence="1" type="ORF">EQY75_08345</name>
</gene>
<sequence>MKTLKKTNILAFILTVLVFSCKENKTSNLEKSNDQLSRKILAKEATKITFNSSDAGDIFERYIELRNALIESDAVKASKVAMKFDSIEGGDYEKINEVALLIGASDELDSQRLLFSELTTLLEPVIKDQLAGGAVYKQYCPMAFNNDGATWLSSESVIRNPYFGSKMLNCGKITETYTE</sequence>
<dbReference type="Proteomes" id="UP000290889">
    <property type="component" value="Chromosome"/>
</dbReference>
<name>A0A411EAG8_9FLAO</name>
<dbReference type="RefSeq" id="WP_129604841.1">
    <property type="nucleotide sequence ID" value="NZ_CP035544.1"/>
</dbReference>
<reference evidence="1 2" key="1">
    <citation type="submission" date="2019-01" db="EMBL/GenBank/DDBJ databases">
        <title>Muriicola soli sp. nov., isolated from soil.</title>
        <authorList>
            <person name="Kang H.J."/>
            <person name="Kim S.B."/>
        </authorList>
    </citation>
    <scope>NUCLEOTIDE SEQUENCE [LARGE SCALE GENOMIC DNA]</scope>
    <source>
        <strain evidence="1 2">MMS17-SY002</strain>
    </source>
</reference>
<keyword evidence="2" id="KW-1185">Reference proteome</keyword>
<dbReference type="KEGG" id="mur:EQY75_08345"/>
<dbReference type="OrthoDB" id="5513217at2"/>
<accession>A0A411EAG8</accession>
<dbReference type="PROSITE" id="PS51257">
    <property type="entry name" value="PROKAR_LIPOPROTEIN"/>
    <property type="match status" value="1"/>
</dbReference>
<dbReference type="EMBL" id="CP035544">
    <property type="protein sequence ID" value="QBA64533.1"/>
    <property type="molecule type" value="Genomic_DNA"/>
</dbReference>
<proteinExistence type="predicted"/>
<evidence type="ECO:0000313" key="2">
    <source>
        <dbReference type="Proteomes" id="UP000290889"/>
    </source>
</evidence>
<protein>
    <submittedName>
        <fullName evidence="1">DUF3347 domain-containing protein</fullName>
    </submittedName>
</protein>
<evidence type="ECO:0000313" key="1">
    <source>
        <dbReference type="EMBL" id="QBA64533.1"/>
    </source>
</evidence>